<dbReference type="EMBL" id="JBHTEE010000001">
    <property type="protein sequence ID" value="MFC7601454.1"/>
    <property type="molecule type" value="Genomic_DNA"/>
</dbReference>
<reference evidence="3" key="1">
    <citation type="journal article" date="2019" name="Int. J. Syst. Evol. Microbiol.">
        <title>The Global Catalogue of Microorganisms (GCM) 10K type strain sequencing project: providing services to taxonomists for standard genome sequencing and annotation.</title>
        <authorList>
            <consortium name="The Broad Institute Genomics Platform"/>
            <consortium name="The Broad Institute Genome Sequencing Center for Infectious Disease"/>
            <person name="Wu L."/>
            <person name="Ma J."/>
        </authorList>
    </citation>
    <scope>NUCLEOTIDE SEQUENCE [LARGE SCALE GENOMIC DNA]</scope>
    <source>
        <strain evidence="3">JCM 10083</strain>
    </source>
</reference>
<proteinExistence type="predicted"/>
<evidence type="ECO:0000313" key="2">
    <source>
        <dbReference type="EMBL" id="MFC7601454.1"/>
    </source>
</evidence>
<feature type="compositionally biased region" description="Basic and acidic residues" evidence="1">
    <location>
        <begin position="68"/>
        <end position="80"/>
    </location>
</feature>
<dbReference type="Pfam" id="PF05331">
    <property type="entry name" value="DUF742"/>
    <property type="match status" value="1"/>
</dbReference>
<comment type="caution">
    <text evidence="2">The sequence shown here is derived from an EMBL/GenBank/DDBJ whole genome shotgun (WGS) entry which is preliminary data.</text>
</comment>
<dbReference type="RefSeq" id="WP_343980698.1">
    <property type="nucleotide sequence ID" value="NZ_BAAAGK010000204.1"/>
</dbReference>
<accession>A0ABW2SZH4</accession>
<gene>
    <name evidence="2" type="ORF">ACFQVD_15275</name>
</gene>
<evidence type="ECO:0000313" key="3">
    <source>
        <dbReference type="Proteomes" id="UP001596514"/>
    </source>
</evidence>
<organism evidence="2 3">
    <name type="scientific">Streptosporangium amethystogenes subsp. fukuiense</name>
    <dbReference type="NCBI Taxonomy" id="698418"/>
    <lineage>
        <taxon>Bacteria</taxon>
        <taxon>Bacillati</taxon>
        <taxon>Actinomycetota</taxon>
        <taxon>Actinomycetes</taxon>
        <taxon>Streptosporangiales</taxon>
        <taxon>Streptosporangiaceae</taxon>
        <taxon>Streptosporangium</taxon>
    </lineage>
</organism>
<dbReference type="InterPro" id="IPR007995">
    <property type="entry name" value="DUF742"/>
</dbReference>
<feature type="region of interest" description="Disordered" evidence="1">
    <location>
        <begin position="1"/>
        <end position="23"/>
    </location>
</feature>
<sequence>MSRRRRQRREADGPKYHPLAFGGWGDYKTWAENQFLPKPIEDGADDDALEADATAVDVTREGALGDPPEPRADDGDHHGTSPDAGPVPVADQGPPRPYLAEQPQESLPVKARPYVLTGGRTRGDDLLRIDSLISVTPEGALRADNPALPQEYRWIFGMCREPMAVIEIAGRLRLPIGVVLVLISDSIGWNLLRAHPPAEVDGRPSVELIMRVHEGLRRLP</sequence>
<dbReference type="PANTHER" id="PTHR36221:SF1">
    <property type="entry name" value="DUF742 DOMAIN-CONTAINING PROTEIN"/>
    <property type="match status" value="1"/>
</dbReference>
<dbReference type="Proteomes" id="UP001596514">
    <property type="component" value="Unassembled WGS sequence"/>
</dbReference>
<keyword evidence="3" id="KW-1185">Reference proteome</keyword>
<dbReference type="PANTHER" id="PTHR36221">
    <property type="entry name" value="DUF742 DOMAIN-CONTAINING PROTEIN"/>
    <property type="match status" value="1"/>
</dbReference>
<protein>
    <submittedName>
        <fullName evidence="2">DUF742 domain-containing protein</fullName>
    </submittedName>
</protein>
<name>A0ABW2SZH4_9ACTN</name>
<evidence type="ECO:0000256" key="1">
    <source>
        <dbReference type="SAM" id="MobiDB-lite"/>
    </source>
</evidence>
<feature type="region of interest" description="Disordered" evidence="1">
    <location>
        <begin position="37"/>
        <end position="104"/>
    </location>
</feature>